<evidence type="ECO:0000313" key="4">
    <source>
        <dbReference type="Proteomes" id="UP001165679"/>
    </source>
</evidence>
<evidence type="ECO:0000313" key="3">
    <source>
        <dbReference type="EMBL" id="MCW3474304.1"/>
    </source>
</evidence>
<reference evidence="3" key="1">
    <citation type="submission" date="2022-09" db="EMBL/GenBank/DDBJ databases">
        <title>Rhodovastum sp. nov. RN2-1 isolated from soil in Seongnam, South Korea.</title>
        <authorList>
            <person name="Le N.T."/>
        </authorList>
    </citation>
    <scope>NUCLEOTIDE SEQUENCE</scope>
    <source>
        <strain evidence="3">RN2-1</strain>
    </source>
</reference>
<protein>
    <submittedName>
        <fullName evidence="3">Alpha/beta hydrolase</fullName>
    </submittedName>
</protein>
<name>A0AA42CDS7_9PROT</name>
<dbReference type="PANTHER" id="PTHR43329">
    <property type="entry name" value="EPOXIDE HYDROLASE"/>
    <property type="match status" value="1"/>
</dbReference>
<dbReference type="PRINTS" id="PR00412">
    <property type="entry name" value="EPOXHYDRLASE"/>
</dbReference>
<dbReference type="Proteomes" id="UP001165679">
    <property type="component" value="Unassembled WGS sequence"/>
</dbReference>
<dbReference type="EMBL" id="JAPDNT010000003">
    <property type="protein sequence ID" value="MCW3474304.1"/>
    <property type="molecule type" value="Genomic_DNA"/>
</dbReference>
<feature type="domain" description="AB hydrolase-1" evidence="2">
    <location>
        <begin position="27"/>
        <end position="279"/>
    </location>
</feature>
<dbReference type="GO" id="GO:0016787">
    <property type="term" value="F:hydrolase activity"/>
    <property type="evidence" value="ECO:0007669"/>
    <property type="project" value="UniProtKB-KW"/>
</dbReference>
<dbReference type="Pfam" id="PF00561">
    <property type="entry name" value="Abhydrolase_1"/>
    <property type="match status" value="1"/>
</dbReference>
<gene>
    <name evidence="3" type="ORF">OL599_06895</name>
</gene>
<dbReference type="RefSeq" id="WP_264712929.1">
    <property type="nucleotide sequence ID" value="NZ_JAPDNT010000003.1"/>
</dbReference>
<dbReference type="InterPro" id="IPR000639">
    <property type="entry name" value="Epox_hydrolase-like"/>
</dbReference>
<proteinExistence type="predicted"/>
<evidence type="ECO:0000256" key="1">
    <source>
        <dbReference type="ARBA" id="ARBA00022801"/>
    </source>
</evidence>
<evidence type="ECO:0000259" key="2">
    <source>
        <dbReference type="Pfam" id="PF00561"/>
    </source>
</evidence>
<accession>A0AA42CDS7</accession>
<dbReference type="InterPro" id="IPR029058">
    <property type="entry name" value="AB_hydrolase_fold"/>
</dbReference>
<organism evidence="3 4">
    <name type="scientific">Limobrevibacterium gyesilva</name>
    <dbReference type="NCBI Taxonomy" id="2991712"/>
    <lineage>
        <taxon>Bacteria</taxon>
        <taxon>Pseudomonadati</taxon>
        <taxon>Pseudomonadota</taxon>
        <taxon>Alphaproteobacteria</taxon>
        <taxon>Acetobacterales</taxon>
        <taxon>Acetobacteraceae</taxon>
        <taxon>Limobrevibacterium</taxon>
    </lineage>
</organism>
<dbReference type="Gene3D" id="3.40.50.1820">
    <property type="entry name" value="alpha/beta hydrolase"/>
    <property type="match status" value="1"/>
</dbReference>
<keyword evidence="1 3" id="KW-0378">Hydrolase</keyword>
<dbReference type="InterPro" id="IPR000073">
    <property type="entry name" value="AB_hydrolase_1"/>
</dbReference>
<dbReference type="AlphaFoldDB" id="A0AA42CDS7"/>
<dbReference type="SUPFAM" id="SSF53474">
    <property type="entry name" value="alpha/beta-Hydrolases"/>
    <property type="match status" value="1"/>
</dbReference>
<comment type="caution">
    <text evidence="3">The sequence shown here is derived from an EMBL/GenBank/DDBJ whole genome shotgun (WGS) entry which is preliminary data.</text>
</comment>
<keyword evidence="4" id="KW-1185">Reference proteome</keyword>
<sequence length="293" mass="32981">MFFDGFTLTHVDVDGGAIRLRHGGSGPPLLLLHGNPQTHAMWHKVAPILARRFTVVCPDLRGYGGSLKPPATPDHAPYAKRAMARDMVRVMEALGHTRFRVASHDRGARVAHRLALDFPDRVERLAVLDIVPTIEHFERANMEFALGYYHWFWFAQPHPFPENLIDAAPELWFRAHTGREPKGPDFFAPEALADYLAAVRSPEMIRGMCEDYRAAATIDLVHDRESRAAGTRVQCPLLVLWGEKGKIGRWYSPLKIWGGYCDKDVTGFPVGSGHYLAEEAPEEVLQRFADFFG</sequence>
<reference evidence="3" key="2">
    <citation type="submission" date="2022-10" db="EMBL/GenBank/DDBJ databases">
        <authorList>
            <person name="Trinh H.N."/>
        </authorList>
    </citation>
    <scope>NUCLEOTIDE SEQUENCE</scope>
    <source>
        <strain evidence="3">RN2-1</strain>
    </source>
</reference>